<keyword evidence="5" id="KW-1185">Reference proteome</keyword>
<sequence>MSILRRIGSWLPLGVVFMQALFVWSGLLSLRDGVIIGLILEIMLWSVLVIRAKPAIRKFRRDRADGVGGWVAAERALSEVVPARVARWILLEVRLWMSLVWWIFRRESRRQRPKTFAYHAGRRPIIIALVAFIAFDVVVLHLVLMLIFGNRPWIWLLAAVDVYGVVWIIGIYASMVTIPHRILRDSIELNNGFRDQLVVPMTAVKVVAQRVKDDSGIKQMAIQRDGSALFSSGPANVAIELDDSASVIRRGEPLAQVPKTLYVTVDTPEEFVQSIRTDRNVRR</sequence>
<evidence type="ECO:0000313" key="3">
    <source>
        <dbReference type="EMBL" id="MFH5245514.1"/>
    </source>
</evidence>
<dbReference type="Proteomes" id="UP001609219">
    <property type="component" value="Unassembled WGS sequence"/>
</dbReference>
<evidence type="ECO:0000256" key="1">
    <source>
        <dbReference type="SAM" id="Phobius"/>
    </source>
</evidence>
<evidence type="ECO:0008006" key="6">
    <source>
        <dbReference type="Google" id="ProtNLM"/>
    </source>
</evidence>
<feature type="transmembrane region" description="Helical" evidence="1">
    <location>
        <begin position="7"/>
        <end position="27"/>
    </location>
</feature>
<dbReference type="EMBL" id="JBIMSP010000080">
    <property type="protein sequence ID" value="MFH5245514.1"/>
    <property type="molecule type" value="Genomic_DNA"/>
</dbReference>
<gene>
    <name evidence="3" type="ORF">ACHIPV_27105</name>
    <name evidence="2" type="ORF">ACHIRB_30165</name>
</gene>
<protein>
    <recommendedName>
        <fullName evidence="6">PH domain-containing protein</fullName>
    </recommendedName>
</protein>
<evidence type="ECO:0000313" key="2">
    <source>
        <dbReference type="EMBL" id="MFH5232800.1"/>
    </source>
</evidence>
<feature type="transmembrane region" description="Helical" evidence="1">
    <location>
        <begin position="153"/>
        <end position="174"/>
    </location>
</feature>
<reference evidence="4 5" key="1">
    <citation type="submission" date="2024-10" db="EMBL/GenBank/DDBJ databases">
        <authorList>
            <person name="Riesco R."/>
        </authorList>
    </citation>
    <scope>NUCLEOTIDE SEQUENCE [LARGE SCALE GENOMIC DNA]</scope>
    <source>
        <strain evidence="3 4">NCIMB 15448</strain>
        <strain evidence="2 5">NCIMB 15450</strain>
    </source>
</reference>
<dbReference type="Proteomes" id="UP001609176">
    <property type="component" value="Unassembled WGS sequence"/>
</dbReference>
<feature type="transmembrane region" description="Helical" evidence="1">
    <location>
        <begin position="125"/>
        <end position="147"/>
    </location>
</feature>
<accession>A0ABW7KTH4</accession>
<evidence type="ECO:0000313" key="5">
    <source>
        <dbReference type="Proteomes" id="UP001609219"/>
    </source>
</evidence>
<dbReference type="EMBL" id="JBIMSN010000161">
    <property type="protein sequence ID" value="MFH5232800.1"/>
    <property type="molecule type" value="Genomic_DNA"/>
</dbReference>
<comment type="caution">
    <text evidence="3">The sequence shown here is derived from an EMBL/GenBank/DDBJ whole genome shotgun (WGS) entry which is preliminary data.</text>
</comment>
<evidence type="ECO:0000313" key="4">
    <source>
        <dbReference type="Proteomes" id="UP001609176"/>
    </source>
</evidence>
<dbReference type="RefSeq" id="WP_395126298.1">
    <property type="nucleotide sequence ID" value="NZ_JBIMSN010000161.1"/>
</dbReference>
<keyword evidence="1" id="KW-0472">Membrane</keyword>
<feature type="transmembrane region" description="Helical" evidence="1">
    <location>
        <begin position="33"/>
        <end position="52"/>
    </location>
</feature>
<name>A0ABW7KTH4_9NOCA</name>
<proteinExistence type="predicted"/>
<keyword evidence="1" id="KW-1133">Transmembrane helix</keyword>
<organism evidence="3 4">
    <name type="scientific">Antrihabitans spumae</name>
    <dbReference type="NCBI Taxonomy" id="3373370"/>
    <lineage>
        <taxon>Bacteria</taxon>
        <taxon>Bacillati</taxon>
        <taxon>Actinomycetota</taxon>
        <taxon>Actinomycetes</taxon>
        <taxon>Mycobacteriales</taxon>
        <taxon>Nocardiaceae</taxon>
        <taxon>Antrihabitans</taxon>
    </lineage>
</organism>
<keyword evidence="1" id="KW-0812">Transmembrane</keyword>